<organism evidence="2 3">
    <name type="scientific">Gossypium davidsonii</name>
    <name type="common">Davidson's cotton</name>
    <name type="synonym">Gossypium klotzschianum subsp. davidsonii</name>
    <dbReference type="NCBI Taxonomy" id="34287"/>
    <lineage>
        <taxon>Eukaryota</taxon>
        <taxon>Viridiplantae</taxon>
        <taxon>Streptophyta</taxon>
        <taxon>Embryophyta</taxon>
        <taxon>Tracheophyta</taxon>
        <taxon>Spermatophyta</taxon>
        <taxon>Magnoliopsida</taxon>
        <taxon>eudicotyledons</taxon>
        <taxon>Gunneridae</taxon>
        <taxon>Pentapetalae</taxon>
        <taxon>rosids</taxon>
        <taxon>malvids</taxon>
        <taxon>Malvales</taxon>
        <taxon>Malvaceae</taxon>
        <taxon>Malvoideae</taxon>
        <taxon>Gossypium</taxon>
    </lineage>
</organism>
<feature type="region of interest" description="Disordered" evidence="1">
    <location>
        <begin position="1"/>
        <end position="42"/>
    </location>
</feature>
<evidence type="ECO:0000313" key="3">
    <source>
        <dbReference type="Proteomes" id="UP000593561"/>
    </source>
</evidence>
<protein>
    <submittedName>
        <fullName evidence="2">Uncharacterized protein</fullName>
    </submittedName>
</protein>
<feature type="non-terminal residue" evidence="2">
    <location>
        <position position="237"/>
    </location>
</feature>
<feature type="compositionally biased region" description="Basic residues" evidence="1">
    <location>
        <begin position="1"/>
        <end position="11"/>
    </location>
</feature>
<feature type="compositionally biased region" description="Basic and acidic residues" evidence="1">
    <location>
        <begin position="65"/>
        <end position="74"/>
    </location>
</feature>
<evidence type="ECO:0000313" key="2">
    <source>
        <dbReference type="EMBL" id="MBA0631249.1"/>
    </source>
</evidence>
<name>A0A7J8SYQ5_GOSDV</name>
<evidence type="ECO:0000256" key="1">
    <source>
        <dbReference type="SAM" id="MobiDB-lite"/>
    </source>
</evidence>
<dbReference type="EMBL" id="JABFAC010000012">
    <property type="protein sequence ID" value="MBA0631249.1"/>
    <property type="molecule type" value="Genomic_DNA"/>
</dbReference>
<feature type="compositionally biased region" description="Polar residues" evidence="1">
    <location>
        <begin position="22"/>
        <end position="32"/>
    </location>
</feature>
<dbReference type="AlphaFoldDB" id="A0A7J8SYQ5"/>
<dbReference type="PANTHER" id="PTHR13448:SF14">
    <property type="entry name" value="F26K24.17 PROTEIN"/>
    <property type="match status" value="1"/>
</dbReference>
<comment type="caution">
    <text evidence="2">The sequence shown here is derived from an EMBL/GenBank/DDBJ whole genome shotgun (WGS) entry which is preliminary data.</text>
</comment>
<dbReference type="PANTHER" id="PTHR13448">
    <property type="entry name" value="TRANSMEMBRANE PROTEIN 214"/>
    <property type="match status" value="1"/>
</dbReference>
<sequence>VSYPKRQRKTKSKADPEKPNLTRLNGTLTNGGPNVFHSLEQQSEDRRRRILEAQRAYAAEVVDADAKVKNNRSDLDDDDDSDLEGVKPNGKPAEVEKKVKQKKPKKPKVTVAEAAAKIDPAFLSVHLAELNGEQQEIQMQKFANFYGKAFQEVVAGQFPWMKMFRESTITKLADIPLSHISDDVYKTSADWISQQSLEALGFFVLWSLDIILEDLVAQQASAKGSKKSVQQPSSKSK</sequence>
<dbReference type="GO" id="GO:0005783">
    <property type="term" value="C:endoplasmic reticulum"/>
    <property type="evidence" value="ECO:0007669"/>
    <property type="project" value="TreeGrafter"/>
</dbReference>
<accession>A0A7J8SYQ5</accession>
<dbReference type="Proteomes" id="UP000593561">
    <property type="component" value="Unassembled WGS sequence"/>
</dbReference>
<proteinExistence type="predicted"/>
<feature type="region of interest" description="Disordered" evidence="1">
    <location>
        <begin position="65"/>
        <end position="106"/>
    </location>
</feature>
<dbReference type="GO" id="GO:0005794">
    <property type="term" value="C:Golgi apparatus"/>
    <property type="evidence" value="ECO:0007669"/>
    <property type="project" value="TreeGrafter"/>
</dbReference>
<gene>
    <name evidence="2" type="ORF">Godav_003262</name>
</gene>
<keyword evidence="3" id="KW-1185">Reference proteome</keyword>
<feature type="non-terminal residue" evidence="2">
    <location>
        <position position="1"/>
    </location>
</feature>
<reference evidence="2 3" key="1">
    <citation type="journal article" date="2019" name="Genome Biol. Evol.">
        <title>Insights into the evolution of the New World diploid cottons (Gossypium, subgenus Houzingenia) based on genome sequencing.</title>
        <authorList>
            <person name="Grover C.E."/>
            <person name="Arick M.A. 2nd"/>
            <person name="Thrash A."/>
            <person name="Conover J.L."/>
            <person name="Sanders W.S."/>
            <person name="Peterson D.G."/>
            <person name="Frelichowski J.E."/>
            <person name="Scheffler J.A."/>
            <person name="Scheffler B.E."/>
            <person name="Wendel J.F."/>
        </authorList>
    </citation>
    <scope>NUCLEOTIDE SEQUENCE [LARGE SCALE GENOMIC DNA]</scope>
    <source>
        <strain evidence="2">27</strain>
        <tissue evidence="2">Leaf</tissue>
    </source>
</reference>
<dbReference type="InterPro" id="IPR019308">
    <property type="entry name" value="TMEM214"/>
</dbReference>